<dbReference type="Proteomes" id="UP000836404">
    <property type="component" value="Unassembled WGS sequence"/>
</dbReference>
<comment type="caution">
    <text evidence="1">The sequence shown here is derived from an EMBL/GenBank/DDBJ whole genome shotgun (WGS) entry which is preliminary data.</text>
</comment>
<name>A0A9N8M910_9BASI</name>
<dbReference type="InterPro" id="IPR006966">
    <property type="entry name" value="Peroxin-3"/>
</dbReference>
<dbReference type="GO" id="GO:0007031">
    <property type="term" value="P:peroxisome organization"/>
    <property type="evidence" value="ECO:0007669"/>
    <property type="project" value="InterPro"/>
</dbReference>
<dbReference type="EMBL" id="CAJHJF010002695">
    <property type="protein sequence ID" value="CAD6929061.1"/>
    <property type="molecule type" value="Genomic_DNA"/>
</dbReference>
<evidence type="ECO:0000313" key="2">
    <source>
        <dbReference type="Proteomes" id="UP000836404"/>
    </source>
</evidence>
<proteinExistence type="predicted"/>
<dbReference type="GO" id="GO:0005778">
    <property type="term" value="C:peroxisomal membrane"/>
    <property type="evidence" value="ECO:0007669"/>
    <property type="project" value="InterPro"/>
</dbReference>
<keyword evidence="2" id="KW-1185">Reference proteome</keyword>
<feature type="non-terminal residue" evidence="1">
    <location>
        <position position="217"/>
    </location>
</feature>
<dbReference type="Pfam" id="PF04882">
    <property type="entry name" value="Peroxin-3"/>
    <property type="match status" value="1"/>
</dbReference>
<sequence>DLLLGADAQHALTLFNKTAVGRQRYLPTACGSSTAAPSLQIGTEVEAAVKHLLGTIPLKTELSLAELQRLLREVWRIVEWERVDGAGKGPGAAAADGPGSSMVLSTGNLSDLSVTRKNRRRLFLGAMLPTTDESEREVLAQAGIPIDPESDLGNLFAEASSSPSNLSQEGDELERERLMVELTQPSKVRLAALLPAALEDIKELRALSTLIYSSWST</sequence>
<organism evidence="1 2">
    <name type="scientific">Tilletia laevis</name>
    <dbReference type="NCBI Taxonomy" id="157183"/>
    <lineage>
        <taxon>Eukaryota</taxon>
        <taxon>Fungi</taxon>
        <taxon>Dikarya</taxon>
        <taxon>Basidiomycota</taxon>
        <taxon>Ustilaginomycotina</taxon>
        <taxon>Exobasidiomycetes</taxon>
        <taxon>Tilletiales</taxon>
        <taxon>Tilletiaceae</taxon>
        <taxon>Tilletia</taxon>
    </lineage>
</organism>
<gene>
    <name evidence="1" type="ORF">JKILLFL_G5348</name>
</gene>
<evidence type="ECO:0000313" key="1">
    <source>
        <dbReference type="EMBL" id="CAD6929061.1"/>
    </source>
</evidence>
<accession>A0A9N8M910</accession>
<dbReference type="AlphaFoldDB" id="A0A9N8M910"/>
<protein>
    <submittedName>
        <fullName evidence="1">Uncharacterized protein</fullName>
    </submittedName>
</protein>
<reference evidence="1 2" key="1">
    <citation type="submission" date="2020-10" db="EMBL/GenBank/DDBJ databases">
        <authorList>
            <person name="Sedaghatjoo S."/>
        </authorList>
    </citation>
    <scope>NUCLEOTIDE SEQUENCE [LARGE SCALE GENOMIC DNA]</scope>
    <source>
        <strain evidence="1 2">LLFL</strain>
    </source>
</reference>